<comment type="caution">
    <text evidence="2">The sequence shown here is derived from an EMBL/GenBank/DDBJ whole genome shotgun (WGS) entry which is preliminary data.</text>
</comment>
<dbReference type="RefSeq" id="WP_155438995.1">
    <property type="nucleotide sequence ID" value="NZ_WNLA01000005.1"/>
</dbReference>
<name>A0A6L6Q0Q8_9BURK</name>
<dbReference type="AlphaFoldDB" id="A0A6L6Q0Q8"/>
<accession>A0A6L6Q0Q8</accession>
<dbReference type="GO" id="GO:0046521">
    <property type="term" value="P:sphingoid catabolic process"/>
    <property type="evidence" value="ECO:0007669"/>
    <property type="project" value="TreeGrafter"/>
</dbReference>
<organism evidence="2 3">
    <name type="scientific">Pseudoduganella ginsengisoli</name>
    <dbReference type="NCBI Taxonomy" id="1462440"/>
    <lineage>
        <taxon>Bacteria</taxon>
        <taxon>Pseudomonadati</taxon>
        <taxon>Pseudomonadota</taxon>
        <taxon>Betaproteobacteria</taxon>
        <taxon>Burkholderiales</taxon>
        <taxon>Oxalobacteraceae</taxon>
        <taxon>Telluria group</taxon>
        <taxon>Pseudoduganella</taxon>
    </lineage>
</organism>
<gene>
    <name evidence="2" type="ORF">GM668_11015</name>
</gene>
<protein>
    <submittedName>
        <fullName evidence="2">DUF962 domain-containing protein</fullName>
    </submittedName>
</protein>
<feature type="transmembrane region" description="Helical" evidence="1">
    <location>
        <begin position="131"/>
        <end position="151"/>
    </location>
</feature>
<evidence type="ECO:0000313" key="2">
    <source>
        <dbReference type="EMBL" id="MTW02612.1"/>
    </source>
</evidence>
<dbReference type="GO" id="GO:0016020">
    <property type="term" value="C:membrane"/>
    <property type="evidence" value="ECO:0007669"/>
    <property type="project" value="GOC"/>
</dbReference>
<reference evidence="2 3" key="1">
    <citation type="submission" date="2019-11" db="EMBL/GenBank/DDBJ databases">
        <title>Type strains purchased from KCTC, JCM and DSMZ.</title>
        <authorList>
            <person name="Lu H."/>
        </authorList>
    </citation>
    <scope>NUCLEOTIDE SEQUENCE [LARGE SCALE GENOMIC DNA]</scope>
    <source>
        <strain evidence="2 3">KCTC 42409</strain>
    </source>
</reference>
<sequence>MKTITEQLSAYAAYHRDKRNIATHFIGIPMIVAAVAILLSRPAFHAGGITLSAATVLAMAAVAYYFILDLGFGVIMAALMVAALWLGQWSAAQDTATWLMLGVGGFVVGWTFQFIGHYYEGRKPAFVDDLSGLIIGPLFVVAEALFVLGLYKGLEADIVRHAGALRSAR</sequence>
<keyword evidence="1" id="KW-0812">Transmembrane</keyword>
<dbReference type="InterPro" id="IPR009305">
    <property type="entry name" value="Mpo1-like"/>
</dbReference>
<keyword evidence="1" id="KW-1133">Transmembrane helix</keyword>
<keyword evidence="1" id="KW-0472">Membrane</keyword>
<dbReference type="PANTHER" id="PTHR28026:SF9">
    <property type="entry name" value="2-HYDROXY-PALMITIC ACID DIOXYGENASE MPO1"/>
    <property type="match status" value="1"/>
</dbReference>
<feature type="transmembrane region" description="Helical" evidence="1">
    <location>
        <begin position="21"/>
        <end position="44"/>
    </location>
</feature>
<dbReference type="OrthoDB" id="5515308at2"/>
<dbReference type="PANTHER" id="PTHR28026">
    <property type="entry name" value="DUF962 DOMAIN PROTEIN (AFU_ORTHOLOGUE AFUA_8G05310)"/>
    <property type="match status" value="1"/>
</dbReference>
<dbReference type="Pfam" id="PF06127">
    <property type="entry name" value="Mpo1-like"/>
    <property type="match status" value="1"/>
</dbReference>
<proteinExistence type="predicted"/>
<dbReference type="Proteomes" id="UP000484015">
    <property type="component" value="Unassembled WGS sequence"/>
</dbReference>
<evidence type="ECO:0000313" key="3">
    <source>
        <dbReference type="Proteomes" id="UP000484015"/>
    </source>
</evidence>
<keyword evidence="3" id="KW-1185">Reference proteome</keyword>
<evidence type="ECO:0000256" key="1">
    <source>
        <dbReference type="SAM" id="Phobius"/>
    </source>
</evidence>
<feature type="transmembrane region" description="Helical" evidence="1">
    <location>
        <begin position="64"/>
        <end position="86"/>
    </location>
</feature>
<feature type="transmembrane region" description="Helical" evidence="1">
    <location>
        <begin position="98"/>
        <end position="119"/>
    </location>
</feature>
<dbReference type="EMBL" id="WNLA01000005">
    <property type="protein sequence ID" value="MTW02612.1"/>
    <property type="molecule type" value="Genomic_DNA"/>
</dbReference>